<dbReference type="EMBL" id="JMSN01000020">
    <property type="protein sequence ID" value="KDN49941.1"/>
    <property type="molecule type" value="Genomic_DNA"/>
</dbReference>
<evidence type="ECO:0008006" key="5">
    <source>
        <dbReference type="Google" id="ProtNLM"/>
    </source>
</evidence>
<accession>A0A066W892</accession>
<dbReference type="InParanoid" id="A0A066W892"/>
<keyword evidence="1" id="KW-0175">Coiled coil</keyword>
<dbReference type="OrthoDB" id="2552152at2759"/>
<feature type="coiled-coil region" evidence="1">
    <location>
        <begin position="93"/>
        <end position="120"/>
    </location>
</feature>
<keyword evidence="4" id="KW-1185">Reference proteome</keyword>
<dbReference type="GeneID" id="25265611"/>
<feature type="region of interest" description="Disordered" evidence="2">
    <location>
        <begin position="127"/>
        <end position="177"/>
    </location>
</feature>
<dbReference type="AlphaFoldDB" id="A0A066W892"/>
<evidence type="ECO:0000256" key="2">
    <source>
        <dbReference type="SAM" id="MobiDB-lite"/>
    </source>
</evidence>
<dbReference type="HOGENOM" id="CLU_449916_0_0_1"/>
<dbReference type="STRING" id="1037660.A0A066W892"/>
<evidence type="ECO:0000313" key="4">
    <source>
        <dbReference type="Proteomes" id="UP000027361"/>
    </source>
</evidence>
<dbReference type="Proteomes" id="UP000027361">
    <property type="component" value="Unassembled WGS sequence"/>
</dbReference>
<feature type="region of interest" description="Disordered" evidence="2">
    <location>
        <begin position="475"/>
        <end position="583"/>
    </location>
</feature>
<feature type="compositionally biased region" description="Low complexity" evidence="2">
    <location>
        <begin position="132"/>
        <end position="143"/>
    </location>
</feature>
<reference evidence="3 4" key="1">
    <citation type="submission" date="2014-05" db="EMBL/GenBank/DDBJ databases">
        <title>Draft genome sequence of a rare smut relative, Tilletiaria anomala UBC 951.</title>
        <authorList>
            <consortium name="DOE Joint Genome Institute"/>
            <person name="Toome M."/>
            <person name="Kuo A."/>
            <person name="Henrissat B."/>
            <person name="Lipzen A."/>
            <person name="Tritt A."/>
            <person name="Yoshinaga Y."/>
            <person name="Zane M."/>
            <person name="Barry K."/>
            <person name="Grigoriev I.V."/>
            <person name="Spatafora J.W."/>
            <person name="Aimea M.C."/>
        </authorList>
    </citation>
    <scope>NUCLEOTIDE SEQUENCE [LARGE SCALE GENOMIC DNA]</scope>
    <source>
        <strain evidence="3 4">UBC 951</strain>
    </source>
</reference>
<evidence type="ECO:0000256" key="1">
    <source>
        <dbReference type="SAM" id="Coils"/>
    </source>
</evidence>
<feature type="compositionally biased region" description="Low complexity" evidence="2">
    <location>
        <begin position="157"/>
        <end position="167"/>
    </location>
</feature>
<dbReference type="CDD" id="cd14688">
    <property type="entry name" value="bZIP_YAP"/>
    <property type="match status" value="1"/>
</dbReference>
<proteinExistence type="predicted"/>
<feature type="compositionally biased region" description="Basic and acidic residues" evidence="2">
    <location>
        <begin position="528"/>
        <end position="548"/>
    </location>
</feature>
<protein>
    <recommendedName>
        <fullName evidence="5">BZIP domain-containing protein</fullName>
    </recommendedName>
</protein>
<evidence type="ECO:0000313" key="3">
    <source>
        <dbReference type="EMBL" id="KDN49941.1"/>
    </source>
</evidence>
<dbReference type="RefSeq" id="XP_013244455.1">
    <property type="nucleotide sequence ID" value="XM_013389001.1"/>
</dbReference>
<dbReference type="Gene3D" id="1.20.5.170">
    <property type="match status" value="1"/>
</dbReference>
<feature type="region of interest" description="Disordered" evidence="2">
    <location>
        <begin position="419"/>
        <end position="453"/>
    </location>
</feature>
<comment type="caution">
    <text evidence="3">The sequence shown here is derived from an EMBL/GenBank/DDBJ whole genome shotgun (WGS) entry which is preliminary data.</text>
</comment>
<sequence length="607" mass="65088">MSDWAPGMRFVVTVGIGVEPYEVSGDEAIQGREKTEFPHSHSPRAIERSALVKQFDAWLPIIFSRDNVRMTRGRRPNLELEPTRSLQTQRAFRERKRKHLADLEAAYANLKEENTSFRQALGIPCEDAGIPSESQQTASSSSSNVTDECSSKRKRLSSTASNATASNVPTSEPSPPATVATVMSNAALAALADIDVPALLSNMSTQDRQQLENIARQLQGKITLLQQHLAGLRTAIAHGHNRVNNVAVAAAMGFEGCRRTPSSHTHMRAPLTPQVSDAASRYGVLPSTTNSPMNGSLLNDSPAMIADGPSPSLYHSPAMPYLSGARGVPAIGPTAAADSVALSAFPGRGPTGRSQSLHMGYAPAIDAVNGFLPCRQAGLYAHHPHPPSQADDVQGHYLSSIYQQAAHTEMMSPPVATWIHQTPHPHQYPNQDRQHQPQNLLQPPPPSQQQQGLQYLRTPADDQYASYLLRAQPHTRHSGQNVAHTSSSSGGSIQPSPEQQDIKQRSAPQLLHRDIGSAPTVTSQQLPRLDHAEMQGPAADERRAKREQSPPLLSSLGDAVDSEGEGAMDSRAGSEGDVDGGRSCDLPPIHCSASTGGACCKKADSAL</sequence>
<name>A0A066W892_TILAU</name>
<organism evidence="3 4">
    <name type="scientific">Tilletiaria anomala (strain ATCC 24038 / CBS 436.72 / UBC 951)</name>
    <dbReference type="NCBI Taxonomy" id="1037660"/>
    <lineage>
        <taxon>Eukaryota</taxon>
        <taxon>Fungi</taxon>
        <taxon>Dikarya</taxon>
        <taxon>Basidiomycota</taxon>
        <taxon>Ustilaginomycotina</taxon>
        <taxon>Exobasidiomycetes</taxon>
        <taxon>Georgefischeriales</taxon>
        <taxon>Tilletiariaceae</taxon>
        <taxon>Tilletiaria</taxon>
    </lineage>
</organism>
<gene>
    <name evidence="3" type="ORF">K437DRAFT_262010</name>
</gene>